<evidence type="ECO:0000313" key="1">
    <source>
        <dbReference type="EMBL" id="GIY69782.1"/>
    </source>
</evidence>
<proteinExistence type="predicted"/>
<dbReference type="EMBL" id="BPLR01014584">
    <property type="protein sequence ID" value="GIY69782.1"/>
    <property type="molecule type" value="Genomic_DNA"/>
</dbReference>
<evidence type="ECO:0000313" key="2">
    <source>
        <dbReference type="Proteomes" id="UP001054945"/>
    </source>
</evidence>
<protein>
    <submittedName>
        <fullName evidence="1">Uncharacterized protein</fullName>
    </submittedName>
</protein>
<gene>
    <name evidence="1" type="ORF">CEXT_243741</name>
</gene>
<keyword evidence="2" id="KW-1185">Reference proteome</keyword>
<dbReference type="Proteomes" id="UP001054945">
    <property type="component" value="Unassembled WGS sequence"/>
</dbReference>
<reference evidence="1 2" key="1">
    <citation type="submission" date="2021-06" db="EMBL/GenBank/DDBJ databases">
        <title>Caerostris extrusa draft genome.</title>
        <authorList>
            <person name="Kono N."/>
            <person name="Arakawa K."/>
        </authorList>
    </citation>
    <scope>NUCLEOTIDE SEQUENCE [LARGE SCALE GENOMIC DNA]</scope>
</reference>
<comment type="caution">
    <text evidence="1">The sequence shown here is derived from an EMBL/GenBank/DDBJ whole genome shotgun (WGS) entry which is preliminary data.</text>
</comment>
<name>A0AAV4VHJ0_CAEEX</name>
<dbReference type="AlphaFoldDB" id="A0AAV4VHJ0"/>
<sequence>MNDIGRTCLSIYWMFPDRQDRVCKGTKYRKFPKHLKAIFHDPQFIPTRNLVAQKKIPSPPKTLSVLSKERSKTEHFRDFKVPRTARVIREPIYSAVFPKPYLSVERGALSAQPRTLIVVFFYSPWRRSLDVLVLDRLLASEIVCESGHSWANVKFKARYSTARYANAGCHINKSGNVIEFRERELRRRIHFHDNCQWHSTKSTIRRHRINFGWSRGGWQKLAP</sequence>
<accession>A0AAV4VHJ0</accession>
<organism evidence="1 2">
    <name type="scientific">Caerostris extrusa</name>
    <name type="common">Bark spider</name>
    <name type="synonym">Caerostris bankana</name>
    <dbReference type="NCBI Taxonomy" id="172846"/>
    <lineage>
        <taxon>Eukaryota</taxon>
        <taxon>Metazoa</taxon>
        <taxon>Ecdysozoa</taxon>
        <taxon>Arthropoda</taxon>
        <taxon>Chelicerata</taxon>
        <taxon>Arachnida</taxon>
        <taxon>Araneae</taxon>
        <taxon>Araneomorphae</taxon>
        <taxon>Entelegynae</taxon>
        <taxon>Araneoidea</taxon>
        <taxon>Araneidae</taxon>
        <taxon>Caerostris</taxon>
    </lineage>
</organism>